<evidence type="ECO:0000256" key="1">
    <source>
        <dbReference type="SAM" id="Phobius"/>
    </source>
</evidence>
<dbReference type="RefSeq" id="WP_316266396.1">
    <property type="nucleotide sequence ID" value="NZ_AP027742.1"/>
</dbReference>
<dbReference type="EMBL" id="AP027742">
    <property type="protein sequence ID" value="BDZ76809.1"/>
    <property type="molecule type" value="Genomic_DNA"/>
</dbReference>
<reference evidence="4" key="1">
    <citation type="journal article" date="2023" name="Int. J. Syst. Evol. Microbiol.">
        <title>Claveliimonas bilis gen. nov., sp. nov., deoxycholic acid-producing bacteria isolated from human faeces, and reclassification of Sellimonas monacensis Zenner et al. 2021 as Claveliimonas monacensis comb. nov.</title>
        <authorList>
            <person name="Hisatomi A."/>
            <person name="Kastawa N.W.E.P.G."/>
            <person name="Song I."/>
            <person name="Ohkuma M."/>
            <person name="Fukiya S."/>
            <person name="Sakamoto M."/>
        </authorList>
    </citation>
    <scope>NUCLEOTIDE SEQUENCE [LARGE SCALE GENOMIC DNA]</scope>
    <source>
        <strain evidence="4">12BBH14</strain>
    </source>
</reference>
<dbReference type="Proteomes" id="UP001305815">
    <property type="component" value="Chromosome"/>
</dbReference>
<protein>
    <recommendedName>
        <fullName evidence="2">Sporulation stage II protein D amidase enhancer LytB N-terminal domain-containing protein</fullName>
    </recommendedName>
</protein>
<dbReference type="Pfam" id="PF08486">
    <property type="entry name" value="SpoIID"/>
    <property type="match status" value="1"/>
</dbReference>
<keyword evidence="4" id="KW-1185">Reference proteome</keyword>
<feature type="transmembrane region" description="Helical" evidence="1">
    <location>
        <begin position="6"/>
        <end position="28"/>
    </location>
</feature>
<name>A0ABN6YZG7_9FIRM</name>
<dbReference type="InterPro" id="IPR013693">
    <property type="entry name" value="SpoIID/LytB_N"/>
</dbReference>
<organism evidence="3 4">
    <name type="scientific">Claveliimonas bilis</name>
    <dbReference type="NCBI Taxonomy" id="3028070"/>
    <lineage>
        <taxon>Bacteria</taxon>
        <taxon>Bacillati</taxon>
        <taxon>Bacillota</taxon>
        <taxon>Clostridia</taxon>
        <taxon>Lachnospirales</taxon>
        <taxon>Lachnospiraceae</taxon>
        <taxon>Claveliimonas</taxon>
    </lineage>
</organism>
<accession>A0ABN6YZG7</accession>
<dbReference type="PANTHER" id="PTHR30032">
    <property type="entry name" value="N-ACETYLMURAMOYL-L-ALANINE AMIDASE-RELATED"/>
    <property type="match status" value="1"/>
</dbReference>
<proteinExistence type="predicted"/>
<evidence type="ECO:0000313" key="3">
    <source>
        <dbReference type="EMBL" id="BDZ76809.1"/>
    </source>
</evidence>
<gene>
    <name evidence="3" type="ORF">Lac1_09920</name>
</gene>
<feature type="domain" description="Sporulation stage II protein D amidase enhancer LytB N-terminal" evidence="2">
    <location>
        <begin position="152"/>
        <end position="242"/>
    </location>
</feature>
<keyword evidence="1" id="KW-0812">Transmembrane</keyword>
<evidence type="ECO:0000259" key="2">
    <source>
        <dbReference type="Pfam" id="PF08486"/>
    </source>
</evidence>
<evidence type="ECO:0000313" key="4">
    <source>
        <dbReference type="Proteomes" id="UP001305815"/>
    </source>
</evidence>
<dbReference type="PANTHER" id="PTHR30032:SF4">
    <property type="entry name" value="AMIDASE ENHANCER"/>
    <property type="match status" value="1"/>
</dbReference>
<dbReference type="InterPro" id="IPR013486">
    <property type="entry name" value="SpoIID/LytB"/>
</dbReference>
<sequence length="437" mass="47794">MKRKVYGRYIIAIFIWILLVTGMVRILSDQKGGAGGSKTESELALENEEKNQTVSGGDTIRVLIMTDGYQSEIHSEVRVSSPYGLRISCGGESIEWNKEEVCQILPDDARFQKGNIRIEPLNKEGKVTLESISRGYGTPSYDGILEIRAVSGGIAVINELSMESYLCGVVPSEMPASYELEALKAQAVCARSYARRQMESYGYPEYEAHVNDSTDFQVYNNSQPQERSSQAVRETEGEVVKYKGTIATTYYYSTSSGQTTNMEAWGNAPGEGNGYLQSVSVCDDSGQDYEKNLPWYRWEAVIPIDTLSRLISQNTGTDVGTLSQVEVTKRGAGDVAVELTAVGDKNTVTVQTENKIRSALGGGGYQITKNDGSQSEGSALLPSAFFTIEKQDGVFVIRGGGFGHGIGMSQNGANEMAKQGKNYQEILKLFYQGIEIE</sequence>
<dbReference type="InterPro" id="IPR051922">
    <property type="entry name" value="Bact_Sporulation_Assoc"/>
</dbReference>
<keyword evidence="1" id="KW-1133">Transmembrane helix</keyword>
<keyword evidence="1" id="KW-0472">Membrane</keyword>
<dbReference type="NCBIfam" id="TIGR02669">
    <property type="entry name" value="SpoIID_LytB"/>
    <property type="match status" value="1"/>
</dbReference>